<dbReference type="Proteomes" id="UP000003490">
    <property type="component" value="Unassembled WGS sequence"/>
</dbReference>
<dbReference type="HOGENOM" id="CLU_2877909_0_0_9"/>
<evidence type="ECO:0000313" key="1">
    <source>
        <dbReference type="EMBL" id="EDO60445.1"/>
    </source>
</evidence>
<sequence length="63" mass="7533">MAGFTRKSVHAYCSTWGKNYFDKILLFRVILPFMTLKAPLLQQMMERISCFDKRKILKILFMI</sequence>
<protein>
    <submittedName>
        <fullName evidence="1">Uncharacterized protein</fullName>
    </submittedName>
</protein>
<dbReference type="AlphaFoldDB" id="A7VXE7"/>
<name>A7VXE7_9FIRM</name>
<dbReference type="EMBL" id="ABCB02000020">
    <property type="protein sequence ID" value="EDO60445.1"/>
    <property type="molecule type" value="Genomic_DNA"/>
</dbReference>
<gene>
    <name evidence="1" type="ORF">CLOLEP_03273</name>
</gene>
<comment type="caution">
    <text evidence="1">The sequence shown here is derived from an EMBL/GenBank/DDBJ whole genome shotgun (WGS) entry which is preliminary data.</text>
</comment>
<reference evidence="1 2" key="2">
    <citation type="submission" date="2007-08" db="EMBL/GenBank/DDBJ databases">
        <authorList>
            <person name="Fulton L."/>
            <person name="Clifton S."/>
            <person name="Fulton B."/>
            <person name="Xu J."/>
            <person name="Minx P."/>
            <person name="Pepin K.H."/>
            <person name="Johnson M."/>
            <person name="Thiruvilangam P."/>
            <person name="Bhonagiri V."/>
            <person name="Nash W.E."/>
            <person name="Wang C."/>
            <person name="Mardis E.R."/>
            <person name="Wilson R.K."/>
        </authorList>
    </citation>
    <scope>NUCLEOTIDE SEQUENCE [LARGE SCALE GENOMIC DNA]</scope>
    <source>
        <strain evidence="1 2">DSM 753</strain>
    </source>
</reference>
<accession>A7VXE7</accession>
<organism evidence="1 2">
    <name type="scientific">[Clostridium] leptum DSM 753</name>
    <dbReference type="NCBI Taxonomy" id="428125"/>
    <lineage>
        <taxon>Bacteria</taxon>
        <taxon>Bacillati</taxon>
        <taxon>Bacillota</taxon>
        <taxon>Clostridia</taxon>
        <taxon>Eubacteriales</taxon>
        <taxon>Oscillospiraceae</taxon>
        <taxon>Oscillospiraceae incertae sedis</taxon>
    </lineage>
</organism>
<proteinExistence type="predicted"/>
<reference evidence="1 2" key="1">
    <citation type="submission" date="2007-08" db="EMBL/GenBank/DDBJ databases">
        <title>Draft genome sequence of Clostridium leptum (DSM 753).</title>
        <authorList>
            <person name="Sudarsanam P."/>
            <person name="Ley R."/>
            <person name="Guruge J."/>
            <person name="Turnbaugh P.J."/>
            <person name="Mahowald M."/>
            <person name="Liep D."/>
            <person name="Gordon J."/>
        </authorList>
    </citation>
    <scope>NUCLEOTIDE SEQUENCE [LARGE SCALE GENOMIC DNA]</scope>
    <source>
        <strain evidence="1 2">DSM 753</strain>
    </source>
</reference>
<evidence type="ECO:0000313" key="2">
    <source>
        <dbReference type="Proteomes" id="UP000003490"/>
    </source>
</evidence>